<sequence length="472" mass="46606">MQINGVFGAGPWSRPAAAGAAPAGALLTLAAVIGAATGPAVHEPTVGWWDRTRISLAALLQGIGPSLTAKTSLRETGVGYGEAFSSSDGTIAGSGLTGAPSAHASYTVVPLTVTLLWIAVLWLALRYFVRAGGHQAAVRAAVVSAVAALALALAAPLTIDSTRLTPSPVAVVCGALLLGLVTGLAALPAPGRAAWLAARPAARAALRVVTTAALGLVLAVLLCGAIAFAVAVAYGDDITGWGVLAAAVLLPNLGTAGLAVGWGGPLKVTFSLYGGEDSRTADHTVGLSDLTHVWGGWACVLAVAAGVVCAVGYGVLVSWRTATRGEGFLAAGVFAVLFTALVAVGGASTDTTSVFGAARSASGGSDASAWTNRQSVGGGVAFALLFGLLWSVAAVAAGPYVRRALGGGTGPRPALLREEAAYAAAAYAAAPAYGGAVPPRPAVPPQPSVPPQPAGPPVLDLGLITPERPDKP</sequence>
<dbReference type="RefSeq" id="WP_093713122.1">
    <property type="nucleotide sequence ID" value="NZ_FONG01000005.1"/>
</dbReference>
<evidence type="ECO:0000256" key="1">
    <source>
        <dbReference type="SAM" id="MobiDB-lite"/>
    </source>
</evidence>
<feature type="transmembrane region" description="Helical" evidence="2">
    <location>
        <begin position="294"/>
        <end position="316"/>
    </location>
</feature>
<accession>A0A1I2D5P6</accession>
<dbReference type="EMBL" id="FONG01000005">
    <property type="protein sequence ID" value="SFE75811.1"/>
    <property type="molecule type" value="Genomic_DNA"/>
</dbReference>
<evidence type="ECO:0000313" key="3">
    <source>
        <dbReference type="EMBL" id="SFE75811.1"/>
    </source>
</evidence>
<feature type="transmembrane region" description="Helical" evidence="2">
    <location>
        <begin position="380"/>
        <end position="401"/>
    </location>
</feature>
<evidence type="ECO:0000256" key="2">
    <source>
        <dbReference type="SAM" id="Phobius"/>
    </source>
</evidence>
<keyword evidence="2" id="KW-1133">Transmembrane helix</keyword>
<feature type="transmembrane region" description="Helical" evidence="2">
    <location>
        <begin position="137"/>
        <end position="157"/>
    </location>
</feature>
<keyword evidence="2" id="KW-0812">Transmembrane</keyword>
<feature type="transmembrane region" description="Helical" evidence="2">
    <location>
        <begin position="328"/>
        <end position="347"/>
    </location>
</feature>
<feature type="region of interest" description="Disordered" evidence="1">
    <location>
        <begin position="437"/>
        <end position="472"/>
    </location>
</feature>
<keyword evidence="2" id="KW-0472">Membrane</keyword>
<organism evidence="3 4">
    <name type="scientific">Actinacidiphila alni</name>
    <dbReference type="NCBI Taxonomy" id="380248"/>
    <lineage>
        <taxon>Bacteria</taxon>
        <taxon>Bacillati</taxon>
        <taxon>Actinomycetota</taxon>
        <taxon>Actinomycetes</taxon>
        <taxon>Kitasatosporales</taxon>
        <taxon>Streptomycetaceae</taxon>
        <taxon>Actinacidiphila</taxon>
    </lineage>
</organism>
<feature type="transmembrane region" description="Helical" evidence="2">
    <location>
        <begin position="104"/>
        <end position="125"/>
    </location>
</feature>
<proteinExistence type="predicted"/>
<reference evidence="3 4" key="1">
    <citation type="submission" date="2016-10" db="EMBL/GenBank/DDBJ databases">
        <authorList>
            <person name="de Groot N.N."/>
        </authorList>
    </citation>
    <scope>NUCLEOTIDE SEQUENCE [LARGE SCALE GENOMIC DNA]</scope>
    <source>
        <strain evidence="3 4">CGMCC 4.3510</strain>
    </source>
</reference>
<dbReference type="AlphaFoldDB" id="A0A1I2D5P6"/>
<feature type="compositionally biased region" description="Pro residues" evidence="1">
    <location>
        <begin position="438"/>
        <end position="456"/>
    </location>
</feature>
<feature type="transmembrane region" description="Helical" evidence="2">
    <location>
        <begin position="169"/>
        <end position="187"/>
    </location>
</feature>
<feature type="transmembrane region" description="Helical" evidence="2">
    <location>
        <begin position="208"/>
        <end position="234"/>
    </location>
</feature>
<gene>
    <name evidence="3" type="ORF">SAMN05216251_10590</name>
</gene>
<evidence type="ECO:0000313" key="4">
    <source>
        <dbReference type="Proteomes" id="UP000199323"/>
    </source>
</evidence>
<dbReference type="STRING" id="380248.SAMN05216251_10590"/>
<protein>
    <submittedName>
        <fullName evidence="3">Uncharacterized protein</fullName>
    </submittedName>
</protein>
<name>A0A1I2D5P6_9ACTN</name>
<dbReference type="Proteomes" id="UP000199323">
    <property type="component" value="Unassembled WGS sequence"/>
</dbReference>
<keyword evidence="4" id="KW-1185">Reference proteome</keyword>